<keyword evidence="3" id="KW-1185">Reference proteome</keyword>
<comment type="caution">
    <text evidence="2">The sequence shown here is derived from an EMBL/GenBank/DDBJ whole genome shotgun (WGS) entry which is preliminary data.</text>
</comment>
<evidence type="ECO:0000313" key="3">
    <source>
        <dbReference type="Proteomes" id="UP000234335"/>
    </source>
</evidence>
<gene>
    <name evidence="2" type="ORF">CYJ34_03205</name>
</gene>
<feature type="transmembrane region" description="Helical" evidence="1">
    <location>
        <begin position="12"/>
        <end position="30"/>
    </location>
</feature>
<feature type="transmembrane region" description="Helical" evidence="1">
    <location>
        <begin position="77"/>
        <end position="97"/>
    </location>
</feature>
<proteinExistence type="predicted"/>
<feature type="transmembrane region" description="Helical" evidence="1">
    <location>
        <begin position="50"/>
        <end position="70"/>
    </location>
</feature>
<keyword evidence="1" id="KW-1133">Transmembrane helix</keyword>
<dbReference type="Proteomes" id="UP000234335">
    <property type="component" value="Unassembled WGS sequence"/>
</dbReference>
<name>A0A2I1M9K5_9FIRM</name>
<reference evidence="2 3" key="1">
    <citation type="submission" date="2017-12" db="EMBL/GenBank/DDBJ databases">
        <title>Phylogenetic diversity of female urinary microbiome.</title>
        <authorList>
            <person name="Thomas-White K."/>
            <person name="Wolfe A.J."/>
        </authorList>
    </citation>
    <scope>NUCLEOTIDE SEQUENCE [LARGE SCALE GENOMIC DNA]</scope>
    <source>
        <strain evidence="2 3">UMB0119</strain>
    </source>
</reference>
<dbReference type="EMBL" id="PKGS01000002">
    <property type="protein sequence ID" value="PKZ16806.1"/>
    <property type="molecule type" value="Genomic_DNA"/>
</dbReference>
<protein>
    <submittedName>
        <fullName evidence="2">Uncharacterized protein</fullName>
    </submittedName>
</protein>
<organism evidence="2 3">
    <name type="scientific">Anaerococcus octavius</name>
    <dbReference type="NCBI Taxonomy" id="54007"/>
    <lineage>
        <taxon>Bacteria</taxon>
        <taxon>Bacillati</taxon>
        <taxon>Bacillota</taxon>
        <taxon>Tissierellia</taxon>
        <taxon>Tissierellales</taxon>
        <taxon>Peptoniphilaceae</taxon>
        <taxon>Anaerococcus</taxon>
    </lineage>
</organism>
<dbReference type="AlphaFoldDB" id="A0A2I1M9K5"/>
<accession>A0A2I1M9K5</accession>
<evidence type="ECO:0000256" key="1">
    <source>
        <dbReference type="SAM" id="Phobius"/>
    </source>
</evidence>
<evidence type="ECO:0000313" key="2">
    <source>
        <dbReference type="EMBL" id="PKZ16806.1"/>
    </source>
</evidence>
<keyword evidence="1" id="KW-0472">Membrane</keyword>
<keyword evidence="1" id="KW-0812">Transmembrane</keyword>
<sequence length="126" mass="15005">MTKQAKNKNKIISIFQILFIIIGLLLQYFTKKKMGVQRTLIYYNYNLENNYHIKLIYILVAILFLTYIIYKWFKYKYISPISIISIFAILILVLVDINIFKLTKYAISSLLILVNILELFKRGEII</sequence>